<accession>A0ABM0ZXP9</accession>
<evidence type="ECO:0000256" key="4">
    <source>
        <dbReference type="ARBA" id="ARBA00023054"/>
    </source>
</evidence>
<feature type="compositionally biased region" description="Polar residues" evidence="6">
    <location>
        <begin position="741"/>
        <end position="750"/>
    </location>
</feature>
<evidence type="ECO:0000256" key="6">
    <source>
        <dbReference type="SAM" id="MobiDB-lite"/>
    </source>
</evidence>
<feature type="region of interest" description="Disordered" evidence="6">
    <location>
        <begin position="552"/>
        <end position="572"/>
    </location>
</feature>
<dbReference type="Pfam" id="PF10377">
    <property type="entry name" value="ATG11"/>
    <property type="match status" value="1"/>
</dbReference>
<evidence type="ECO:0000256" key="2">
    <source>
        <dbReference type="ARBA" id="ARBA00022927"/>
    </source>
</evidence>
<keyword evidence="1" id="KW-0813">Transport</keyword>
<feature type="coiled-coil region" evidence="5">
    <location>
        <begin position="1128"/>
        <end position="1199"/>
    </location>
</feature>
<evidence type="ECO:0000256" key="1">
    <source>
        <dbReference type="ARBA" id="ARBA00022448"/>
    </source>
</evidence>
<dbReference type="PANTHER" id="PTHR13222:SF1">
    <property type="entry name" value="RB1-INDUCIBLE COILED-COIL PROTEIN 1"/>
    <property type="match status" value="1"/>
</dbReference>
<gene>
    <name evidence="10" type="primary">LOC101858260</name>
</gene>
<dbReference type="Gene3D" id="3.10.20.90">
    <property type="entry name" value="Phosphatidylinositol 3-kinase Catalytic Subunit, Chain A, domain 1"/>
    <property type="match status" value="1"/>
</dbReference>
<dbReference type="Pfam" id="PF04108">
    <property type="entry name" value="ATG17_like"/>
    <property type="match status" value="1"/>
</dbReference>
<name>A0ABM0ZXP9_APLCA</name>
<dbReference type="PANTHER" id="PTHR13222">
    <property type="entry name" value="RB1-INDUCIBLE COILED-COIL"/>
    <property type="match status" value="1"/>
</dbReference>
<evidence type="ECO:0000259" key="8">
    <source>
        <dbReference type="Pfam" id="PF10377"/>
    </source>
</evidence>
<dbReference type="SUPFAM" id="SSF54236">
    <property type="entry name" value="Ubiquitin-like"/>
    <property type="match status" value="1"/>
</dbReference>
<feature type="region of interest" description="Disordered" evidence="6">
    <location>
        <begin position="1259"/>
        <end position="1280"/>
    </location>
</feature>
<dbReference type="GeneID" id="101858260"/>
<evidence type="ECO:0000259" key="7">
    <source>
        <dbReference type="Pfam" id="PF04108"/>
    </source>
</evidence>
<evidence type="ECO:0000313" key="9">
    <source>
        <dbReference type="Proteomes" id="UP000694888"/>
    </source>
</evidence>
<keyword evidence="4 5" id="KW-0175">Coiled coil</keyword>
<feature type="domain" description="Autophagy protein ATG17-like" evidence="7">
    <location>
        <begin position="129"/>
        <end position="480"/>
    </location>
</feature>
<feature type="coiled-coil region" evidence="5">
    <location>
        <begin position="800"/>
        <end position="908"/>
    </location>
</feature>
<dbReference type="InterPro" id="IPR045326">
    <property type="entry name" value="ATG17-like_dom"/>
</dbReference>
<proteinExistence type="predicted"/>
<feature type="region of interest" description="Disordered" evidence="6">
    <location>
        <begin position="625"/>
        <end position="675"/>
    </location>
</feature>
<feature type="coiled-coil region" evidence="5">
    <location>
        <begin position="291"/>
        <end position="325"/>
    </location>
</feature>
<evidence type="ECO:0000313" key="10">
    <source>
        <dbReference type="RefSeq" id="XP_012936638.1"/>
    </source>
</evidence>
<feature type="compositionally biased region" description="Polar residues" evidence="6">
    <location>
        <begin position="1262"/>
        <end position="1280"/>
    </location>
</feature>
<reference evidence="10" key="1">
    <citation type="submission" date="2025-08" db="UniProtKB">
        <authorList>
            <consortium name="RefSeq"/>
        </authorList>
    </citation>
    <scope>IDENTIFICATION</scope>
</reference>
<keyword evidence="9" id="KW-1185">Reference proteome</keyword>
<keyword evidence="2" id="KW-0653">Protein transport</keyword>
<feature type="region of interest" description="Disordered" evidence="6">
    <location>
        <begin position="725"/>
        <end position="750"/>
    </location>
</feature>
<protein>
    <submittedName>
        <fullName evidence="10">RB1-inducible coiled-coil protein 1</fullName>
    </submittedName>
</protein>
<dbReference type="Proteomes" id="UP000694888">
    <property type="component" value="Unplaced"/>
</dbReference>
<evidence type="ECO:0000256" key="3">
    <source>
        <dbReference type="ARBA" id="ARBA00023006"/>
    </source>
</evidence>
<dbReference type="InterPro" id="IPR040040">
    <property type="entry name" value="ATG11"/>
</dbReference>
<dbReference type="RefSeq" id="XP_012936638.1">
    <property type="nucleotide sequence ID" value="XM_013081184.2"/>
</dbReference>
<feature type="coiled-coil region" evidence="5">
    <location>
        <begin position="1282"/>
        <end position="1330"/>
    </location>
</feature>
<dbReference type="InterPro" id="IPR019460">
    <property type="entry name" value="Atg11_C"/>
</dbReference>
<sequence length="1544" mass="173398">MLYVFQMDVGQMLTFDISLLMDTVARLQQEIAHVTGISVDQQILLLSGGQSLHPDQKVISYGAGADTNPVFLFSKLAITSQEPPLIKSFGVSKEVLHVLKDRVADAVKLPVSFDTVTTRTKLAIQVRDNAGKILTFCNNEFKEQHLQHQGWSAVVANLEEIAQALQKTRSKFSKMFATFLPLREKHFSLLSNFQEVLELLSRIPLLKPLREEEEEVIVQVGRKSVADSDVLSFISPSPAPVNLLEWITTQSKGQSLEGLQLKCYNDLVFFNEEMFDQYERGVHELLDLVSADTQMKALVGIERRLSELEKRLNEAKRIAKAQNDMAQAFMSQQSRLSSTPDSSVLPDLCTSHKQQLRQMLDGHQRLEALQGNFCRSKQEMSTNIHHRLGWVVDIETKISKLDSDLIFHMKTLKLLEVNLELLSQVKAAPQVYAQMVMEAARRKVFSQQFELWADSLVGDSKQLYEAEVELRKHFTNKLGQHFFLHTLFKGFGDMPPNFATKAPQQFDSSLPNITTEDISLLKSSVPELEGSLCTPIVVQSFPQNQASFRRLGGSTSPHSVLPNSQSSQTEWSHQLGDIPSVVTATEAPPTTFSLPELQESRATEYLPAVSSLTDTMREAISSETVTAVESTAGGQTEAMGAGAGGERPASQGSQSGKSKTKANSVHTTESTSPLSSTEFATADFYIEDAMPSPMRSTSDSETISSLQAELLDKVNLIRDLEEKLRKRDNRQTSDGCGTESGPVNVTKQSSSATLVGVVDVSEQVSTSNSSEAENMEIVALEQVSEEAEGKRCCCDQAQAKEELDRRIASCQQTIEELSHVLEDTEKDKLVCEEKYNRCIEERNRTVTELEVRLKATEAELVDVKTKVESCNSDLHKLKLSLSESRAVNEELQKEVNKGEESLVRVRGRLLEFRTIAREQLSSFRNVLKELKSSVSDNKRDVDTSVVSLLNTVEEKVSCFNNSVLADANSEFVKEKEVLNTSILALKAELSEARAANNEKVLHLNRHNEELSSRLLENQSHFTKNFSEQQAEFDSAVKELKTKHSLELELEVEGCKTEMRKLLDEAEQQVATRDKLLEELRCEVELAKKTAGEERVRLETVHMDKLCEMEKRHQAKLESNTFELSEKYRTDFEATFEKGNEQIAQLKNQLENLEKSLVAEKEAALTQLVDEHGAALRELEQKLEEQREDMAQCLEQKQLDHAHKLTELKIQFDLERESLLAELRKVKDHVMTSSETQTDLLADVISLTSSASYGSEEMIANRHPTTQTEDSSTATDNTAEASRAKLQQTIDDLNTQLTSAQERISGLQTEVDTVRQEKDELMTQQKQLEEAAPRSPDQLSQSRMALLSSEFSRYQEMMESTGGDNSTSFILMDKERISSPTSPTDNEEVKMRDVKIAELEKKVMEISMTASEKQSANDKVSIKGCERGDLVLLCLDERHDQYVVFTVGANLHFLHSDSLEPLGLKRSVDLSCRKTWILAEVVDKEYCLAKKPQNRFRVPQGTCFYRVKCKPWRSEAECGKELVRHVKPPKGERGEGARPKKSDKA</sequence>
<feature type="domain" description="Autophagy-related protein 11 C-terminal" evidence="8">
    <location>
        <begin position="1399"/>
        <end position="1509"/>
    </location>
</feature>
<evidence type="ECO:0000256" key="5">
    <source>
        <dbReference type="SAM" id="Coils"/>
    </source>
</evidence>
<keyword evidence="3" id="KW-0072">Autophagy</keyword>
<organism evidence="9 10">
    <name type="scientific">Aplysia californica</name>
    <name type="common">California sea hare</name>
    <dbReference type="NCBI Taxonomy" id="6500"/>
    <lineage>
        <taxon>Eukaryota</taxon>
        <taxon>Metazoa</taxon>
        <taxon>Spiralia</taxon>
        <taxon>Lophotrochozoa</taxon>
        <taxon>Mollusca</taxon>
        <taxon>Gastropoda</taxon>
        <taxon>Heterobranchia</taxon>
        <taxon>Euthyneura</taxon>
        <taxon>Tectipleura</taxon>
        <taxon>Aplysiida</taxon>
        <taxon>Aplysioidea</taxon>
        <taxon>Aplysiidae</taxon>
        <taxon>Aplysia</taxon>
    </lineage>
</organism>
<dbReference type="InterPro" id="IPR029071">
    <property type="entry name" value="Ubiquitin-like_domsf"/>
</dbReference>
<dbReference type="CDD" id="cd17060">
    <property type="entry name" value="Ubl_RB1CC1"/>
    <property type="match status" value="1"/>
</dbReference>
<feature type="coiled-coil region" evidence="5">
    <location>
        <begin position="1044"/>
        <end position="1082"/>
    </location>
</feature>
<feature type="compositionally biased region" description="Polar residues" evidence="6">
    <location>
        <begin position="625"/>
        <end position="634"/>
    </location>
</feature>